<organism evidence="1 2">
    <name type="scientific">Salix dunnii</name>
    <dbReference type="NCBI Taxonomy" id="1413687"/>
    <lineage>
        <taxon>Eukaryota</taxon>
        <taxon>Viridiplantae</taxon>
        <taxon>Streptophyta</taxon>
        <taxon>Embryophyta</taxon>
        <taxon>Tracheophyta</taxon>
        <taxon>Spermatophyta</taxon>
        <taxon>Magnoliopsida</taxon>
        <taxon>eudicotyledons</taxon>
        <taxon>Gunneridae</taxon>
        <taxon>Pentapetalae</taxon>
        <taxon>rosids</taxon>
        <taxon>fabids</taxon>
        <taxon>Malpighiales</taxon>
        <taxon>Salicaceae</taxon>
        <taxon>Saliceae</taxon>
        <taxon>Salix</taxon>
    </lineage>
</organism>
<dbReference type="EMBL" id="JADGMS010000008">
    <property type="protein sequence ID" value="KAF9676636.1"/>
    <property type="molecule type" value="Genomic_DNA"/>
</dbReference>
<evidence type="ECO:0000313" key="1">
    <source>
        <dbReference type="EMBL" id="KAF9676636.1"/>
    </source>
</evidence>
<evidence type="ECO:0000313" key="2">
    <source>
        <dbReference type="Proteomes" id="UP000657918"/>
    </source>
</evidence>
<sequence>MGAGQMGMVGSASKISPGLLKPEMKAWVTLEEERVAILERDPEFRDFPSPNPRFRACDDFSPYHLRIIFNDNQCSQVSDALGLEAEALGLPVFVICELDLPASSHLKLYSMPGTVVRNG</sequence>
<accession>A0A835JXX3</accession>
<dbReference type="OrthoDB" id="671439at2759"/>
<keyword evidence="2" id="KW-1185">Reference proteome</keyword>
<reference evidence="1 2" key="1">
    <citation type="submission" date="2020-10" db="EMBL/GenBank/DDBJ databases">
        <title>Plant Genome Project.</title>
        <authorList>
            <person name="Zhang R.-G."/>
        </authorList>
    </citation>
    <scope>NUCLEOTIDE SEQUENCE [LARGE SCALE GENOMIC DNA]</scope>
    <source>
        <strain evidence="1">FAFU-HL-1</strain>
        <tissue evidence="1">Leaf</tissue>
    </source>
</reference>
<protein>
    <submittedName>
        <fullName evidence="1">Uncharacterized protein</fullName>
    </submittedName>
</protein>
<name>A0A835JXX3_9ROSI</name>
<comment type="caution">
    <text evidence="1">The sequence shown here is derived from an EMBL/GenBank/DDBJ whole genome shotgun (WGS) entry which is preliminary data.</text>
</comment>
<proteinExistence type="predicted"/>
<dbReference type="Proteomes" id="UP000657918">
    <property type="component" value="Chromosome 8"/>
</dbReference>
<gene>
    <name evidence="1" type="ORF">SADUNF_Sadunf08G0023500</name>
</gene>
<dbReference type="AlphaFoldDB" id="A0A835JXX3"/>